<accession>A0ABU7P3X5</accession>
<dbReference type="EC" id="3.1.3.16" evidence="4"/>
<evidence type="ECO:0000313" key="5">
    <source>
        <dbReference type="Proteomes" id="UP001344658"/>
    </source>
</evidence>
<dbReference type="SMART" id="SM00331">
    <property type="entry name" value="PP2C_SIG"/>
    <property type="match status" value="1"/>
</dbReference>
<evidence type="ECO:0000256" key="2">
    <source>
        <dbReference type="SAM" id="Phobius"/>
    </source>
</evidence>
<feature type="transmembrane region" description="Helical" evidence="2">
    <location>
        <begin position="70"/>
        <end position="89"/>
    </location>
</feature>
<keyword evidence="5" id="KW-1185">Reference proteome</keyword>
<dbReference type="EMBL" id="JAZEWV010000001">
    <property type="protein sequence ID" value="MEE4540498.1"/>
    <property type="molecule type" value="Genomic_DNA"/>
</dbReference>
<dbReference type="RefSeq" id="WP_330792260.1">
    <property type="nucleotide sequence ID" value="NZ_JAZEWV010000001.1"/>
</dbReference>
<proteinExistence type="predicted"/>
<comment type="caution">
    <text evidence="4">The sequence shown here is derived from an EMBL/GenBank/DDBJ whole genome shotgun (WGS) entry which is preliminary data.</text>
</comment>
<dbReference type="Pfam" id="PF07228">
    <property type="entry name" value="SpoIIE"/>
    <property type="match status" value="1"/>
</dbReference>
<dbReference type="InterPro" id="IPR001932">
    <property type="entry name" value="PPM-type_phosphatase-like_dom"/>
</dbReference>
<dbReference type="PANTHER" id="PTHR43156">
    <property type="entry name" value="STAGE II SPORULATION PROTEIN E-RELATED"/>
    <property type="match status" value="1"/>
</dbReference>
<keyword evidence="2" id="KW-0812">Transmembrane</keyword>
<gene>
    <name evidence="4" type="ORF">V2S66_00770</name>
</gene>
<evidence type="ECO:0000313" key="4">
    <source>
        <dbReference type="EMBL" id="MEE4540498.1"/>
    </source>
</evidence>
<reference evidence="4 5" key="1">
    <citation type="submission" date="2023-12" db="EMBL/GenBank/DDBJ databases">
        <title>Streptomyces sp. V4-01.</title>
        <authorList>
            <person name="Somphong A."/>
            <person name="Phongsopitanun W."/>
        </authorList>
    </citation>
    <scope>NUCLEOTIDE SEQUENCE [LARGE SCALE GENOMIC DNA]</scope>
    <source>
        <strain evidence="4 5">V4-01</strain>
    </source>
</reference>
<dbReference type="GO" id="GO:0004722">
    <property type="term" value="F:protein serine/threonine phosphatase activity"/>
    <property type="evidence" value="ECO:0007669"/>
    <property type="project" value="UniProtKB-EC"/>
</dbReference>
<keyword evidence="2" id="KW-0472">Membrane</keyword>
<dbReference type="PANTHER" id="PTHR43156:SF2">
    <property type="entry name" value="STAGE II SPORULATION PROTEIN E"/>
    <property type="match status" value="1"/>
</dbReference>
<protein>
    <submittedName>
        <fullName evidence="4">PP2C family protein-serine/threonine phosphatase</fullName>
        <ecNumber evidence="4">3.1.3.16</ecNumber>
    </submittedName>
</protein>
<dbReference type="Gene3D" id="3.60.40.10">
    <property type="entry name" value="PPM-type phosphatase domain"/>
    <property type="match status" value="1"/>
</dbReference>
<organism evidence="4 5">
    <name type="scientific">Actinacidiphila polyblastidii</name>
    <dbReference type="NCBI Taxonomy" id="3110430"/>
    <lineage>
        <taxon>Bacteria</taxon>
        <taxon>Bacillati</taxon>
        <taxon>Actinomycetota</taxon>
        <taxon>Actinomycetes</taxon>
        <taxon>Kitasatosporales</taxon>
        <taxon>Streptomycetaceae</taxon>
        <taxon>Actinacidiphila</taxon>
    </lineage>
</organism>
<dbReference type="InterPro" id="IPR036457">
    <property type="entry name" value="PPM-type-like_dom_sf"/>
</dbReference>
<keyword evidence="2" id="KW-1133">Transmembrane helix</keyword>
<evidence type="ECO:0000259" key="3">
    <source>
        <dbReference type="SMART" id="SM00331"/>
    </source>
</evidence>
<feature type="domain" description="PPM-type phosphatase" evidence="3">
    <location>
        <begin position="148"/>
        <end position="373"/>
    </location>
</feature>
<feature type="transmembrane region" description="Helical" evidence="2">
    <location>
        <begin position="95"/>
        <end position="114"/>
    </location>
</feature>
<feature type="transmembrane region" description="Helical" evidence="2">
    <location>
        <begin position="44"/>
        <end position="63"/>
    </location>
</feature>
<dbReference type="SUPFAM" id="SSF81606">
    <property type="entry name" value="PP2C-like"/>
    <property type="match status" value="1"/>
</dbReference>
<keyword evidence="1 4" id="KW-0378">Hydrolase</keyword>
<sequence>MSHSPFLLSAGRRTSEKTQAGIGVFLLSAALIVAVPVADLFTSPTIHLAHILVVPVALVAAFCGPRRGALAALLAVVALIAAGAERHMLSTENVLVQLGSLVALSGLLVFFGGLQERRRRELERLRRVSDTAQNVVLRALPHRAGPLSLAAEYRAAEVGTSVGGDLYAVARTAHATRVLIGDVRGHGLDSLSGTETVLGAFRAIAHRQEPLPELVADLEASVRWGLAEQLDEQPGDGVGERFATAAVVEIPDDEPYVRVVSCGHLPPLRIRDGGAQFLEVEQTSPPLGLGALADGPYTPATFDFAPGDRLLLYTDGVTEARDADGRFFPLRERAEAHAARRRPDALVESLTHDVLAHVAGRRDDDMALVALRREPADRAAPGRRARRA</sequence>
<evidence type="ECO:0000256" key="1">
    <source>
        <dbReference type="ARBA" id="ARBA00022801"/>
    </source>
</evidence>
<feature type="transmembrane region" description="Helical" evidence="2">
    <location>
        <begin position="20"/>
        <end position="38"/>
    </location>
</feature>
<dbReference type="InterPro" id="IPR052016">
    <property type="entry name" value="Bact_Sigma-Reg"/>
</dbReference>
<name>A0ABU7P3X5_9ACTN</name>
<dbReference type="Proteomes" id="UP001344658">
    <property type="component" value="Unassembled WGS sequence"/>
</dbReference>